<keyword evidence="3" id="KW-1185">Reference proteome</keyword>
<evidence type="ECO:0000313" key="3">
    <source>
        <dbReference type="Proteomes" id="UP001433638"/>
    </source>
</evidence>
<organism evidence="2 3">
    <name type="scientific">Vogesella oryzagri</name>
    <dbReference type="NCBI Taxonomy" id="3160864"/>
    <lineage>
        <taxon>Bacteria</taxon>
        <taxon>Pseudomonadati</taxon>
        <taxon>Pseudomonadota</taxon>
        <taxon>Betaproteobacteria</taxon>
        <taxon>Neisseriales</taxon>
        <taxon>Chromobacteriaceae</taxon>
        <taxon>Vogesella</taxon>
    </lineage>
</organism>
<accession>A0ABV1M342</accession>
<dbReference type="Gene3D" id="3.40.50.2300">
    <property type="match status" value="2"/>
</dbReference>
<dbReference type="RefSeq" id="WP_349584321.1">
    <property type="nucleotide sequence ID" value="NZ_JBEFLD010000002.1"/>
</dbReference>
<dbReference type="Pfam" id="PF04348">
    <property type="entry name" value="LppC"/>
    <property type="match status" value="2"/>
</dbReference>
<dbReference type="EMBL" id="JBEFLD010000002">
    <property type="protein sequence ID" value="MEQ6289765.1"/>
    <property type="molecule type" value="Genomic_DNA"/>
</dbReference>
<gene>
    <name evidence="2" type="ORF">ABNW52_03970</name>
</gene>
<dbReference type="Proteomes" id="UP001433638">
    <property type="component" value="Unassembled WGS sequence"/>
</dbReference>
<dbReference type="CDD" id="cd06339">
    <property type="entry name" value="PBP1_YraM_LppC_lipoprotein-like"/>
    <property type="match status" value="1"/>
</dbReference>
<sequence length="358" mass="37350">MAASVAIAQSPGYILQQNQQQLQPVPGSKPAISAAVAAPAVLPVATARPAGKAIHLGLLLPLESPPLKEAAQVVKDGFDAAAAANPDSAVQISVASLADESKVLDGYQQLAAEGASFIVGPLTRQGAANLAQASKLPTLVLNTLDKAPPAGSKVWSLTLAVEAEAPQVLRLLQDDGRQQPLLLFNGEALSHRLRQAFVESWTPRAGKQLNELDVSTLDADKLGAALASSDAVILALDSKEAAATRALLPPAMPVYASSLINTQQPPAVLQGVRFVDMPWFLMPDHPETRGIPRPSGKLTRATERLYALGVDAYRLAVALAGSKNPAQIKLGGATGDLRIGKSWQVQRELPSSVLGASQ</sequence>
<protein>
    <submittedName>
        <fullName evidence="2">Penicillin-binding protein activator</fullName>
    </submittedName>
</protein>
<dbReference type="InterPro" id="IPR007443">
    <property type="entry name" value="LpoA"/>
</dbReference>
<dbReference type="InterPro" id="IPR028082">
    <property type="entry name" value="Peripla_BP_I"/>
</dbReference>
<dbReference type="PANTHER" id="PTHR38038:SF1">
    <property type="entry name" value="PENICILLIN-BINDING PROTEIN ACTIVATOR LPOA"/>
    <property type="match status" value="1"/>
</dbReference>
<proteinExistence type="predicted"/>
<evidence type="ECO:0000313" key="2">
    <source>
        <dbReference type="EMBL" id="MEQ6289765.1"/>
    </source>
</evidence>
<dbReference type="PANTHER" id="PTHR38038">
    <property type="entry name" value="PENICILLIN-BINDING PROTEIN ACTIVATOR LPOA"/>
    <property type="match status" value="1"/>
</dbReference>
<dbReference type="SUPFAM" id="SSF53822">
    <property type="entry name" value="Periplasmic binding protein-like I"/>
    <property type="match status" value="1"/>
</dbReference>
<name>A0ABV1M342_9NEIS</name>
<comment type="caution">
    <text evidence="2">The sequence shown here is derived from an EMBL/GenBank/DDBJ whole genome shotgun (WGS) entry which is preliminary data.</text>
</comment>
<keyword evidence="1" id="KW-0472">Membrane</keyword>
<evidence type="ECO:0000256" key="1">
    <source>
        <dbReference type="ARBA" id="ARBA00023136"/>
    </source>
</evidence>
<reference evidence="2" key="1">
    <citation type="submission" date="2024-06" db="EMBL/GenBank/DDBJ databases">
        <title>Genome sequence of Vogesella sp. MAHUQ-64.</title>
        <authorList>
            <person name="Huq M.A."/>
        </authorList>
    </citation>
    <scope>NUCLEOTIDE SEQUENCE</scope>
    <source>
        <strain evidence="2">MAHUQ-64</strain>
    </source>
</reference>